<dbReference type="EMBL" id="LACB01000015">
    <property type="protein sequence ID" value="KAJ9492272.1"/>
    <property type="molecule type" value="Genomic_DNA"/>
</dbReference>
<accession>A0AAI9TRS9</accession>
<dbReference type="Proteomes" id="UP001227192">
    <property type="component" value="Unassembled WGS sequence"/>
</dbReference>
<evidence type="ECO:0000256" key="1">
    <source>
        <dbReference type="SAM" id="Phobius"/>
    </source>
</evidence>
<sequence length="115" mass="13481">MALTQTARIVSIGHRSHWRYGRGIRQCLNCFKYTGYQVGILPSGEDMKVDSSKTATSYRLVLLAGQLILLVLLISFFFFFFFIISIYKLLVRKFKFIIHRILKELLPRDIEVMFL</sequence>
<keyword evidence="1" id="KW-1133">Transmembrane helix</keyword>
<keyword evidence="1" id="KW-0812">Transmembrane</keyword>
<evidence type="ECO:0000313" key="3">
    <source>
        <dbReference type="Proteomes" id="UP001227192"/>
    </source>
</evidence>
<reference evidence="2" key="2">
    <citation type="journal article" date="2016" name="Fungal Biol.">
        <title>Ochratoxin A production by Penicillium thymicola.</title>
        <authorList>
            <person name="Nguyen H.D.T."/>
            <person name="McMullin D.R."/>
            <person name="Ponomareva E."/>
            <person name="Riley R."/>
            <person name="Pomraning K.R."/>
            <person name="Baker S.E."/>
            <person name="Seifert K.A."/>
        </authorList>
    </citation>
    <scope>NUCLEOTIDE SEQUENCE</scope>
    <source>
        <strain evidence="2">DAOM 180753</strain>
    </source>
</reference>
<organism evidence="2 3">
    <name type="scientific">Penicillium thymicola</name>
    <dbReference type="NCBI Taxonomy" id="293382"/>
    <lineage>
        <taxon>Eukaryota</taxon>
        <taxon>Fungi</taxon>
        <taxon>Dikarya</taxon>
        <taxon>Ascomycota</taxon>
        <taxon>Pezizomycotina</taxon>
        <taxon>Eurotiomycetes</taxon>
        <taxon>Eurotiomycetidae</taxon>
        <taxon>Eurotiales</taxon>
        <taxon>Aspergillaceae</taxon>
        <taxon>Penicillium</taxon>
    </lineage>
</organism>
<gene>
    <name evidence="2" type="ORF">VN97_g1000</name>
</gene>
<keyword evidence="3" id="KW-1185">Reference proteome</keyword>
<name>A0AAI9TRS9_PENTH</name>
<protein>
    <submittedName>
        <fullName evidence="2">Uncharacterized protein</fullName>
    </submittedName>
</protein>
<reference evidence="2" key="1">
    <citation type="submission" date="2015-06" db="EMBL/GenBank/DDBJ databases">
        <authorList>
            <person name="Nguyen H."/>
        </authorList>
    </citation>
    <scope>NUCLEOTIDE SEQUENCE</scope>
    <source>
        <strain evidence="2">DAOM 180753</strain>
    </source>
</reference>
<feature type="transmembrane region" description="Helical" evidence="1">
    <location>
        <begin position="67"/>
        <end position="90"/>
    </location>
</feature>
<keyword evidence="1" id="KW-0472">Membrane</keyword>
<evidence type="ECO:0000313" key="2">
    <source>
        <dbReference type="EMBL" id="KAJ9492272.1"/>
    </source>
</evidence>
<proteinExistence type="predicted"/>
<comment type="caution">
    <text evidence="2">The sequence shown here is derived from an EMBL/GenBank/DDBJ whole genome shotgun (WGS) entry which is preliminary data.</text>
</comment>
<dbReference type="AlphaFoldDB" id="A0AAI9TRS9"/>